<protein>
    <submittedName>
        <fullName evidence="7">Radical SAM protein</fullName>
    </submittedName>
</protein>
<name>A0ABT5AYU1_9BACT</name>
<feature type="domain" description="Radical SAM core" evidence="6">
    <location>
        <begin position="32"/>
        <end position="248"/>
    </location>
</feature>
<comment type="cofactor">
    <cofactor evidence="1">
        <name>[4Fe-4S] cluster</name>
        <dbReference type="ChEBI" id="CHEBI:49883"/>
    </cofactor>
</comment>
<organism evidence="7 8">
    <name type="scientific">Nannocystis radixulma</name>
    <dbReference type="NCBI Taxonomy" id="2995305"/>
    <lineage>
        <taxon>Bacteria</taxon>
        <taxon>Pseudomonadati</taxon>
        <taxon>Myxococcota</taxon>
        <taxon>Polyangia</taxon>
        <taxon>Nannocystales</taxon>
        <taxon>Nannocystaceae</taxon>
        <taxon>Nannocystis</taxon>
    </lineage>
</organism>
<dbReference type="PANTHER" id="PTHR11228">
    <property type="entry name" value="RADICAL SAM DOMAIN PROTEIN"/>
    <property type="match status" value="1"/>
</dbReference>
<dbReference type="InterPro" id="IPR058240">
    <property type="entry name" value="rSAM_sf"/>
</dbReference>
<keyword evidence="5" id="KW-0411">Iron-sulfur</keyword>
<dbReference type="CDD" id="cd01335">
    <property type="entry name" value="Radical_SAM"/>
    <property type="match status" value="1"/>
</dbReference>
<keyword evidence="8" id="KW-1185">Reference proteome</keyword>
<dbReference type="SFLD" id="SFLDS00029">
    <property type="entry name" value="Radical_SAM"/>
    <property type="match status" value="1"/>
</dbReference>
<dbReference type="InterPro" id="IPR050377">
    <property type="entry name" value="Radical_SAM_PqqE_MftC-like"/>
</dbReference>
<dbReference type="SFLD" id="SFLDG01067">
    <property type="entry name" value="SPASM/twitch_domain_containing"/>
    <property type="match status" value="1"/>
</dbReference>
<evidence type="ECO:0000256" key="3">
    <source>
        <dbReference type="ARBA" id="ARBA00022723"/>
    </source>
</evidence>
<evidence type="ECO:0000313" key="7">
    <source>
        <dbReference type="EMBL" id="MDC0666610.1"/>
    </source>
</evidence>
<dbReference type="RefSeq" id="WP_271994201.1">
    <property type="nucleotide sequence ID" value="NZ_JAQNDN010000001.1"/>
</dbReference>
<dbReference type="InterPro" id="IPR006638">
    <property type="entry name" value="Elp3/MiaA/NifB-like_rSAM"/>
</dbReference>
<evidence type="ECO:0000256" key="5">
    <source>
        <dbReference type="ARBA" id="ARBA00023014"/>
    </source>
</evidence>
<dbReference type="SMART" id="SM00729">
    <property type="entry name" value="Elp3"/>
    <property type="match status" value="1"/>
</dbReference>
<dbReference type="InterPro" id="IPR023885">
    <property type="entry name" value="4Fe4S-binding_SPASM_dom"/>
</dbReference>
<dbReference type="PROSITE" id="PS51918">
    <property type="entry name" value="RADICAL_SAM"/>
    <property type="match status" value="1"/>
</dbReference>
<dbReference type="InterPro" id="IPR013785">
    <property type="entry name" value="Aldolase_TIM"/>
</dbReference>
<evidence type="ECO:0000256" key="2">
    <source>
        <dbReference type="ARBA" id="ARBA00022691"/>
    </source>
</evidence>
<keyword evidence="4" id="KW-0408">Iron</keyword>
<dbReference type="NCBIfam" id="TIGR04085">
    <property type="entry name" value="rSAM_more_4Fe4S"/>
    <property type="match status" value="1"/>
</dbReference>
<evidence type="ECO:0000313" key="8">
    <source>
        <dbReference type="Proteomes" id="UP001217838"/>
    </source>
</evidence>
<dbReference type="InterPro" id="IPR007197">
    <property type="entry name" value="rSAM"/>
</dbReference>
<dbReference type="EMBL" id="JAQNDN010000001">
    <property type="protein sequence ID" value="MDC0666610.1"/>
    <property type="molecule type" value="Genomic_DNA"/>
</dbReference>
<dbReference type="Pfam" id="PF04055">
    <property type="entry name" value="Radical_SAM"/>
    <property type="match status" value="1"/>
</dbReference>
<dbReference type="Proteomes" id="UP001217838">
    <property type="component" value="Unassembled WGS sequence"/>
</dbReference>
<proteinExistence type="predicted"/>
<evidence type="ECO:0000256" key="4">
    <source>
        <dbReference type="ARBA" id="ARBA00023004"/>
    </source>
</evidence>
<reference evidence="7 8" key="1">
    <citation type="submission" date="2022-11" db="EMBL/GenBank/DDBJ databases">
        <title>Minimal conservation of predation-associated metabolite biosynthetic gene clusters underscores biosynthetic potential of Myxococcota including descriptions for ten novel species: Archangium lansinium sp. nov., Myxococcus landrumus sp. nov., Nannocystis bai.</title>
        <authorList>
            <person name="Ahearne A."/>
            <person name="Stevens C."/>
            <person name="Dowd S."/>
        </authorList>
    </citation>
    <scope>NUCLEOTIDE SEQUENCE [LARGE SCALE GENOMIC DNA]</scope>
    <source>
        <strain evidence="7 8">NCELM</strain>
    </source>
</reference>
<keyword evidence="2" id="KW-0949">S-adenosyl-L-methionine</keyword>
<gene>
    <name evidence="7" type="ORF">POL58_02640</name>
</gene>
<dbReference type="SUPFAM" id="SSF102114">
    <property type="entry name" value="Radical SAM enzymes"/>
    <property type="match status" value="1"/>
</dbReference>
<keyword evidence="3" id="KW-0479">Metal-binding</keyword>
<evidence type="ECO:0000256" key="1">
    <source>
        <dbReference type="ARBA" id="ARBA00001966"/>
    </source>
</evidence>
<dbReference type="Gene3D" id="3.20.20.70">
    <property type="entry name" value="Aldolase class I"/>
    <property type="match status" value="1"/>
</dbReference>
<dbReference type="SFLD" id="SFLDG01386">
    <property type="entry name" value="main_SPASM_domain-containing"/>
    <property type="match status" value="1"/>
</dbReference>
<sequence length="443" mass="48662">MKLREARRHLPVVESLPPSRGRRVLPPPRGAVQRPALAVWEFTRACDQRCQACGPRAGVARPDELTTDEALRLVDELAELGVGEVVLIGGEAYLRADVLWVIRRIRERGMTCSLTTGGLGLTRTRAEALVEAGIELVSVSIDGLEASHDALRGTPGGWRRCFEALQHCREAGARIAANTQINRLTWRELLPLCDRLGEVGIGAWQMFLTMPHGNAADHPDLLLQPFELLELFPEIDRVIARCASHKIRFWPGNNLGYFGPLERKIRRLQQDDGHYKGCSAGRTGLGIEADGTIKSCPSVGGAVNAGGNWRDHGLRALWERAPEIRYVEQRGVDSLWGYCRECYYADTCMGGCTAMSEPLLGRPGNNPYCHHRALEMDRMGLRERVEQVAGASDEAFAHGLFQVVREPKVAGAGPVVIDGPRTGREVAFFGPGTPIEVNGGDEE</sequence>
<accession>A0ABT5AYU1</accession>
<dbReference type="PANTHER" id="PTHR11228:SF22">
    <property type="entry name" value="PEPTIDE BIOSYNTHESIS PROTEIN YYDG-RELATED"/>
    <property type="match status" value="1"/>
</dbReference>
<evidence type="ECO:0000259" key="6">
    <source>
        <dbReference type="PROSITE" id="PS51918"/>
    </source>
</evidence>
<comment type="caution">
    <text evidence="7">The sequence shown here is derived from an EMBL/GenBank/DDBJ whole genome shotgun (WGS) entry which is preliminary data.</text>
</comment>